<evidence type="ECO:0000256" key="1">
    <source>
        <dbReference type="ARBA" id="ARBA00004141"/>
    </source>
</evidence>
<dbReference type="Pfam" id="PF13886">
    <property type="entry name" value="TM7S3_TM198"/>
    <property type="match status" value="1"/>
</dbReference>
<feature type="transmembrane region" description="Helical" evidence="5">
    <location>
        <begin position="651"/>
        <end position="670"/>
    </location>
</feature>
<evidence type="ECO:0000256" key="2">
    <source>
        <dbReference type="ARBA" id="ARBA00022692"/>
    </source>
</evidence>
<evidence type="ECO:0000313" key="7">
    <source>
        <dbReference type="Proteomes" id="UP000095280"/>
    </source>
</evidence>
<feature type="transmembrane region" description="Helical" evidence="5">
    <location>
        <begin position="677"/>
        <end position="697"/>
    </location>
</feature>
<evidence type="ECO:0000256" key="3">
    <source>
        <dbReference type="ARBA" id="ARBA00022989"/>
    </source>
</evidence>
<name>A0A1I8GNQ0_9PLAT</name>
<feature type="transmembrane region" description="Helical" evidence="5">
    <location>
        <begin position="733"/>
        <end position="753"/>
    </location>
</feature>
<accession>A0A1I8GNQ0</accession>
<protein>
    <submittedName>
        <fullName evidence="8">Glutaredoxin domain-containing protein</fullName>
    </submittedName>
</protein>
<feature type="domain" description="TM7S3/TM198-like" evidence="6">
    <location>
        <begin position="541"/>
        <end position="751"/>
    </location>
</feature>
<dbReference type="AlphaFoldDB" id="A0A1I8GNQ0"/>
<dbReference type="Pfam" id="PF25992">
    <property type="entry name" value="Ig_TM7SF3_N"/>
    <property type="match status" value="1"/>
</dbReference>
<dbReference type="InterPro" id="IPR036249">
    <property type="entry name" value="Thioredoxin-like_sf"/>
</dbReference>
<organism evidence="7 8">
    <name type="scientific">Macrostomum lignano</name>
    <dbReference type="NCBI Taxonomy" id="282301"/>
    <lineage>
        <taxon>Eukaryota</taxon>
        <taxon>Metazoa</taxon>
        <taxon>Spiralia</taxon>
        <taxon>Lophotrochozoa</taxon>
        <taxon>Platyhelminthes</taxon>
        <taxon>Rhabditophora</taxon>
        <taxon>Macrostomorpha</taxon>
        <taxon>Macrostomida</taxon>
        <taxon>Macrostomidae</taxon>
        <taxon>Macrostomum</taxon>
    </lineage>
</organism>
<dbReference type="PROSITE" id="PS51354">
    <property type="entry name" value="GLUTAREDOXIN_2"/>
    <property type="match status" value="1"/>
</dbReference>
<dbReference type="PANTHER" id="PTHR15937">
    <property type="entry name" value="TRANSMEMBRANE 7 SUPERFAMILY MEMBER 3"/>
    <property type="match status" value="1"/>
</dbReference>
<dbReference type="WBParaSite" id="maker-uti_cns_0002549-snap-gene-0.3-mRNA-1">
    <property type="protein sequence ID" value="maker-uti_cns_0002549-snap-gene-0.3-mRNA-1"/>
    <property type="gene ID" value="maker-uti_cns_0002549-snap-gene-0.3"/>
</dbReference>
<proteinExistence type="predicted"/>
<feature type="transmembrane region" description="Helical" evidence="5">
    <location>
        <begin position="588"/>
        <end position="610"/>
    </location>
</feature>
<keyword evidence="4 5" id="KW-0472">Membrane</keyword>
<dbReference type="GO" id="GO:0043069">
    <property type="term" value="P:negative regulation of programmed cell death"/>
    <property type="evidence" value="ECO:0007669"/>
    <property type="project" value="TreeGrafter"/>
</dbReference>
<feature type="transmembrane region" description="Helical" evidence="5">
    <location>
        <begin position="617"/>
        <end position="645"/>
    </location>
</feature>
<dbReference type="InterPro" id="IPR042502">
    <property type="entry name" value="TM7SF3"/>
</dbReference>
<evidence type="ECO:0000259" key="6">
    <source>
        <dbReference type="Pfam" id="PF13886"/>
    </source>
</evidence>
<dbReference type="Gene3D" id="3.40.30.10">
    <property type="entry name" value="Glutaredoxin"/>
    <property type="match status" value="1"/>
</dbReference>
<feature type="transmembrane region" description="Helical" evidence="5">
    <location>
        <begin position="532"/>
        <end position="549"/>
    </location>
</feature>
<dbReference type="GO" id="GO:0005886">
    <property type="term" value="C:plasma membrane"/>
    <property type="evidence" value="ECO:0007669"/>
    <property type="project" value="TreeGrafter"/>
</dbReference>
<dbReference type="Proteomes" id="UP000095280">
    <property type="component" value="Unplaced"/>
</dbReference>
<evidence type="ECO:0000313" key="8">
    <source>
        <dbReference type="WBParaSite" id="maker-uti_cns_0002549-snap-gene-0.3-mRNA-1"/>
    </source>
</evidence>
<evidence type="ECO:0000256" key="4">
    <source>
        <dbReference type="ARBA" id="ARBA00023136"/>
    </source>
</evidence>
<feature type="transmembrane region" description="Helical" evidence="5">
    <location>
        <begin position="556"/>
        <end position="576"/>
    </location>
</feature>
<dbReference type="Pfam" id="PF23733">
    <property type="entry name" value="GRXCR1-2_C"/>
    <property type="match status" value="1"/>
</dbReference>
<sequence>PRRPRLPNVSVHHEFEYWAAAADAAAVQIMTTIGLNIAGPSRFASASAHDSSEKVCPVSLSSTSLDVIDFVAETMKPAKQPRTALANSSQVVSARLVITKRIVFISRPNATKAASVGWREANRNMRLSCWGRFCIRKPIESRTERLQVAVLTQGQASWAQLAVSAVSTDSRTSTTMASSSRRLITKLHGVNVAQALEHAREQRAEEDAKKVHGKQAAKQLSAILPAAGVCNVAGAGHGHDSRLAKKSVNSGAYHYPVPQALAAEYHWNQLEPVSISSATSPPGVVALATPSGGAPSDTAFLQLQAHLPPDQPSDSRISLSTRPDFHPLYTSSGHQTGLISLNVSIAYWYIRADNASSGPPSNITAWILFIAKAWDEPLPGGCDLTSPVANPPGLVSKPAILSGIAWQLGYALAGSFDTVKRSRESCNLSLQRGNLRYRLYAMALNSGKLTDWLAGLKRMATAQQATVYGQQLAMDGGNGKRPTGSKFDVGARPGMPVLYTVVVERTDTGQFSAYVPVTLDACQSHGFPPESIEWRVATFAAALLGLYFCTMGFRFFAFSVLIAGFAAGSLFTLPGTLRALSLSSESTWLAYLLGAGVGGLALGLIGWALWLRCKSTVLGLLFVHLPCSYLLACAAFATPLGQLWWLMREEYIMFLSVAVVAMLCLLLLLLFSNAGAIFAMSLLGIFTLAVGIAANLLEGSAFPYIFLDLFRRTAYKDYNRVHMFMSLRHTVDWALLLACLAALPLCCLLQYCWNRRCLDPATRGRQAQRRMTAGNSDADTFGYTGLANERTPLLAQGSAPPPLSALGASSGRRSPPPVDVIAAGVDETAGDAILSSRGTVRGHRRRVRDSLQALERQAAAVSDPAKDSAVSAAGACADLPASGVVLYITSLTVIRPTFEACQAVRRILHTHRVQFEERNLLFNRAWHAACSLRPPPLLFIDGALIGGRLEVERLNESGQLARLLAEQPRLPAGRPAVGPSACAGCGGLRHVICPACRGSRRQRVAAATASAAAAAASPADFRLRCTACEATGMAACPLCSSSAGSRAAASAAASSLSAPASLRGARRLSSCGLAARPEFE</sequence>
<evidence type="ECO:0000256" key="5">
    <source>
        <dbReference type="SAM" id="Phobius"/>
    </source>
</evidence>
<dbReference type="PANTHER" id="PTHR15937:SF3">
    <property type="entry name" value="TRANSMEMBRANE 7 SUPERFAMILY MEMBER 3"/>
    <property type="match status" value="1"/>
</dbReference>
<keyword evidence="7" id="KW-1185">Reference proteome</keyword>
<dbReference type="SUPFAM" id="SSF52833">
    <property type="entry name" value="Thioredoxin-like"/>
    <property type="match status" value="1"/>
</dbReference>
<comment type="subcellular location">
    <subcellularLocation>
        <location evidence="1">Membrane</location>
        <topology evidence="1">Multi-pass membrane protein</topology>
    </subcellularLocation>
</comment>
<keyword evidence="3 5" id="KW-1133">Transmembrane helix</keyword>
<keyword evidence="2 5" id="KW-0812">Transmembrane</keyword>
<reference evidence="8" key="1">
    <citation type="submission" date="2016-11" db="UniProtKB">
        <authorList>
            <consortium name="WormBaseParasite"/>
        </authorList>
    </citation>
    <scope>IDENTIFICATION</scope>
</reference>
<dbReference type="InterPro" id="IPR025256">
    <property type="entry name" value="TM7S3/TM198-like_dom"/>
</dbReference>